<dbReference type="EMBL" id="CM047942">
    <property type="protein sequence ID" value="KAI9902094.1"/>
    <property type="molecule type" value="Genomic_DNA"/>
</dbReference>
<accession>A0ACC0V6U8</accession>
<evidence type="ECO:0000313" key="2">
    <source>
        <dbReference type="Proteomes" id="UP001163324"/>
    </source>
</evidence>
<proteinExistence type="predicted"/>
<protein>
    <submittedName>
        <fullName evidence="1">Uncharacterized protein</fullName>
    </submittedName>
</protein>
<reference evidence="1" key="1">
    <citation type="submission" date="2022-10" db="EMBL/GenBank/DDBJ databases">
        <title>Complete Genome of Trichothecium roseum strain YXFP-22015, a Plant Pathogen Isolated from Citrus.</title>
        <authorList>
            <person name="Wang Y."/>
            <person name="Zhu L."/>
        </authorList>
    </citation>
    <scope>NUCLEOTIDE SEQUENCE</scope>
    <source>
        <strain evidence="1">YXFP-22015</strain>
    </source>
</reference>
<keyword evidence="2" id="KW-1185">Reference proteome</keyword>
<dbReference type="Proteomes" id="UP001163324">
    <property type="component" value="Chromosome 3"/>
</dbReference>
<sequence length="622" mass="68102">MASSPEHLYHADSSAATLALAVAAVAAVAAAASGTSYALYRHLLPKPLPDIPYFEEGAGSILGDFPAMMREGGTAPVDWLITRAGALPGPLSQIFILPLGKPVLLLTDYHESNDVMMRRGAEWDRSDWSIAFLGGILPKHQINFKTGPEWKSHRRLLQDLMGPAFLHAVAAPNIYRSAERLVELWRIKADASASAASAASAAAGGAPVVPVPFSAEQDVFYSALDAVLDFGFGDSFEHRAVEPQLRHLRSLVGSGAAAAAAGAREVTVNGQRTLEFDGADVDETVVALFKTAEAIQEVGDMGIPSLAWAWYNMKPSSRRSNRIRERFSREQVERAVKKMTQESAGGGKERDRIRSAVDLMVDRERKFAEKDGREPVYWSQAMHDEIIGFVIAGHDTTSTTITWGLKLLADHPEAQTRLRQHLQAAFPAALAEKRMPTHDEIIKASVPYLDGTMEEILRLGGTTTFLERQSTEDTVLLGHHVPKGTLLIMAQRGPSITTPARHIDPAARSETSRAAAKERGLRHWDDADVGLFRPERWITTDAGDGGREAYDAQAGPMLSFGSGLRGCFGRKLAYVELKLLTTLIVWSFELERCPEALSRYERVEGLTQKPKDCYVALKKVVY</sequence>
<name>A0ACC0V6U8_9HYPO</name>
<evidence type="ECO:0000313" key="1">
    <source>
        <dbReference type="EMBL" id="KAI9902094.1"/>
    </source>
</evidence>
<comment type="caution">
    <text evidence="1">The sequence shown here is derived from an EMBL/GenBank/DDBJ whole genome shotgun (WGS) entry which is preliminary data.</text>
</comment>
<organism evidence="1 2">
    <name type="scientific">Trichothecium roseum</name>
    <dbReference type="NCBI Taxonomy" id="47278"/>
    <lineage>
        <taxon>Eukaryota</taxon>
        <taxon>Fungi</taxon>
        <taxon>Dikarya</taxon>
        <taxon>Ascomycota</taxon>
        <taxon>Pezizomycotina</taxon>
        <taxon>Sordariomycetes</taxon>
        <taxon>Hypocreomycetidae</taxon>
        <taxon>Hypocreales</taxon>
        <taxon>Hypocreales incertae sedis</taxon>
        <taxon>Trichothecium</taxon>
    </lineage>
</organism>
<gene>
    <name evidence="1" type="ORF">N3K66_003911</name>
</gene>